<feature type="region of interest" description="Disordered" evidence="1">
    <location>
        <begin position="1"/>
        <end position="61"/>
    </location>
</feature>
<evidence type="ECO:0000313" key="3">
    <source>
        <dbReference type="EMBL" id="SDS29884.1"/>
    </source>
</evidence>
<dbReference type="Proteomes" id="UP000185663">
    <property type="component" value="Chromosome I"/>
</dbReference>
<evidence type="ECO:0000256" key="1">
    <source>
        <dbReference type="SAM" id="MobiDB-lite"/>
    </source>
</evidence>
<dbReference type="GO" id="GO:0006508">
    <property type="term" value="P:proteolysis"/>
    <property type="evidence" value="ECO:0007669"/>
    <property type="project" value="InterPro"/>
</dbReference>
<accession>A0A1H1R266</accession>
<dbReference type="CDD" id="cd14814">
    <property type="entry name" value="Peptidase_M15"/>
    <property type="match status" value="1"/>
</dbReference>
<evidence type="ECO:0000259" key="2">
    <source>
        <dbReference type="Pfam" id="PF02557"/>
    </source>
</evidence>
<dbReference type="PANTHER" id="PTHR34385">
    <property type="entry name" value="D-ALANYL-D-ALANINE CARBOXYPEPTIDASE"/>
    <property type="match status" value="1"/>
</dbReference>
<proteinExistence type="predicted"/>
<dbReference type="Gene3D" id="3.30.1380.10">
    <property type="match status" value="1"/>
</dbReference>
<dbReference type="AlphaFoldDB" id="A0A1H1R266"/>
<organism evidence="3 4">
    <name type="scientific">Paraoerskovia marina</name>
    <dbReference type="NCBI Taxonomy" id="545619"/>
    <lineage>
        <taxon>Bacteria</taxon>
        <taxon>Bacillati</taxon>
        <taxon>Actinomycetota</taxon>
        <taxon>Actinomycetes</taxon>
        <taxon>Micrococcales</taxon>
        <taxon>Cellulomonadaceae</taxon>
        <taxon>Paraoerskovia</taxon>
    </lineage>
</organism>
<sequence>MTANVDSRTALPTRRELREAQGATRSRRAPASQATPAAPARRSTEPSRSRTAQRAPLSQNHRWASRAVVLSTLAAATIAMPLTSGNAEGSASAAPFSGDRGPSTLDVVKAGSSSAGTSQFVAAAPRSASTSASRSVEREILPGCDADVRPAGTNGNLSDHGLCDLWDDGDRLRSDAAVALAAMNEAFTAKFGRNICLVASYRTLSEQYTLAYTRAGFAARPGTSMHGWGLAIDLCGEETSNSEIYGWIRENSETYGWENPDWAQAGGSGAYEPWHFEFAAGVAEMGG</sequence>
<keyword evidence="4" id="KW-1185">Reference proteome</keyword>
<evidence type="ECO:0000313" key="4">
    <source>
        <dbReference type="Proteomes" id="UP000185663"/>
    </source>
</evidence>
<dbReference type="eggNOG" id="COG1876">
    <property type="taxonomic scope" value="Bacteria"/>
</dbReference>
<dbReference type="SUPFAM" id="SSF55166">
    <property type="entry name" value="Hedgehog/DD-peptidase"/>
    <property type="match status" value="1"/>
</dbReference>
<reference evidence="3 4" key="1">
    <citation type="submission" date="2016-10" db="EMBL/GenBank/DDBJ databases">
        <authorList>
            <person name="de Groot N.N."/>
        </authorList>
    </citation>
    <scope>NUCLEOTIDE SEQUENCE [LARGE SCALE GENOMIC DNA]</scope>
    <source>
        <strain evidence="3 4">DSM 22126</strain>
    </source>
</reference>
<dbReference type="OrthoDB" id="5496837at2"/>
<dbReference type="STRING" id="545619.SAMN04489860_1240"/>
<dbReference type="PANTHER" id="PTHR34385:SF1">
    <property type="entry name" value="PEPTIDOGLYCAN L-ALANYL-D-GLUTAMATE ENDOPEPTIDASE CWLK"/>
    <property type="match status" value="1"/>
</dbReference>
<gene>
    <name evidence="3" type="ORF">SAMN04489860_1240</name>
</gene>
<dbReference type="Pfam" id="PF02557">
    <property type="entry name" value="VanY"/>
    <property type="match status" value="1"/>
</dbReference>
<dbReference type="InterPro" id="IPR052179">
    <property type="entry name" value="DD-CPase-like"/>
</dbReference>
<dbReference type="EMBL" id="LT629776">
    <property type="protein sequence ID" value="SDS29884.1"/>
    <property type="molecule type" value="Genomic_DNA"/>
</dbReference>
<protein>
    <submittedName>
        <fullName evidence="3">D-alanyl-D-alanine carboxypeptidase</fullName>
    </submittedName>
</protein>
<dbReference type="InterPro" id="IPR003709">
    <property type="entry name" value="VanY-like_core_dom"/>
</dbReference>
<keyword evidence="3" id="KW-0378">Hydrolase</keyword>
<feature type="compositionally biased region" description="Low complexity" evidence="1">
    <location>
        <begin position="29"/>
        <end position="41"/>
    </location>
</feature>
<dbReference type="GO" id="GO:0004180">
    <property type="term" value="F:carboxypeptidase activity"/>
    <property type="evidence" value="ECO:0007669"/>
    <property type="project" value="UniProtKB-KW"/>
</dbReference>
<keyword evidence="3" id="KW-0645">Protease</keyword>
<dbReference type="RefSeq" id="WP_083371961.1">
    <property type="nucleotide sequence ID" value="NZ_LT629776.1"/>
</dbReference>
<keyword evidence="3" id="KW-0121">Carboxypeptidase</keyword>
<dbReference type="InterPro" id="IPR009045">
    <property type="entry name" value="Zn_M74/Hedgehog-like"/>
</dbReference>
<name>A0A1H1R266_9CELL</name>
<feature type="domain" description="D-alanyl-D-alanine carboxypeptidase-like core" evidence="2">
    <location>
        <begin position="171"/>
        <end position="279"/>
    </location>
</feature>